<sequence>MIDEFYLIVLPFTKVKQYAFFRYREQYDLLYRCVLIRNSKYGMLKAHKLFNQLSFHTVTVALLLKFVESIEVG</sequence>
<evidence type="ECO:0000313" key="1">
    <source>
        <dbReference type="EMBL" id="VYT87271.1"/>
    </source>
</evidence>
<protein>
    <submittedName>
        <fullName evidence="1">Uncharacterized protein</fullName>
    </submittedName>
</protein>
<name>A0A6N3A6H8_9BACT</name>
<dbReference type="AlphaFoldDB" id="A0A6N3A6H8"/>
<gene>
    <name evidence="1" type="ORF">PMLFYP103_00047</name>
</gene>
<reference evidence="1" key="1">
    <citation type="submission" date="2019-11" db="EMBL/GenBank/DDBJ databases">
        <authorList>
            <person name="Feng L."/>
        </authorList>
    </citation>
    <scope>NUCLEOTIDE SEQUENCE</scope>
    <source>
        <strain evidence="1">PmerdaeLFYP103</strain>
    </source>
</reference>
<dbReference type="EMBL" id="CACRUV010000012">
    <property type="protein sequence ID" value="VYT87271.1"/>
    <property type="molecule type" value="Genomic_DNA"/>
</dbReference>
<accession>A0A6N3A6H8</accession>
<organism evidence="1">
    <name type="scientific">Parabacteroides merdae</name>
    <dbReference type="NCBI Taxonomy" id="46503"/>
    <lineage>
        <taxon>Bacteria</taxon>
        <taxon>Pseudomonadati</taxon>
        <taxon>Bacteroidota</taxon>
        <taxon>Bacteroidia</taxon>
        <taxon>Bacteroidales</taxon>
        <taxon>Tannerellaceae</taxon>
        <taxon>Parabacteroides</taxon>
    </lineage>
</organism>
<proteinExistence type="predicted"/>